<feature type="domain" description="DUF6377" evidence="2">
    <location>
        <begin position="272"/>
        <end position="532"/>
    </location>
</feature>
<feature type="transmembrane region" description="Helical" evidence="1">
    <location>
        <begin position="344"/>
        <end position="363"/>
    </location>
</feature>
<dbReference type="Gene3D" id="1.25.40.10">
    <property type="entry name" value="Tetratricopeptide repeat domain"/>
    <property type="match status" value="1"/>
</dbReference>
<dbReference type="InterPro" id="IPR011990">
    <property type="entry name" value="TPR-like_helical_dom_sf"/>
</dbReference>
<organism evidence="3 4">
    <name type="scientific">Pedobacter jamesrossensis</name>
    <dbReference type="NCBI Taxonomy" id="1908238"/>
    <lineage>
        <taxon>Bacteria</taxon>
        <taxon>Pseudomonadati</taxon>
        <taxon>Bacteroidota</taxon>
        <taxon>Sphingobacteriia</taxon>
        <taxon>Sphingobacteriales</taxon>
        <taxon>Sphingobacteriaceae</taxon>
        <taxon>Pedobacter</taxon>
    </lineage>
</organism>
<keyword evidence="1" id="KW-0472">Membrane</keyword>
<dbReference type="EMBL" id="JBHSBY010000126">
    <property type="protein sequence ID" value="MFC4197733.1"/>
    <property type="molecule type" value="Genomic_DNA"/>
</dbReference>
<accession>A0ABV8NPJ3</accession>
<evidence type="ECO:0000313" key="4">
    <source>
        <dbReference type="Proteomes" id="UP001595792"/>
    </source>
</evidence>
<dbReference type="InterPro" id="IPR045957">
    <property type="entry name" value="DUF6377"/>
</dbReference>
<proteinExistence type="predicted"/>
<reference evidence="4" key="1">
    <citation type="journal article" date="2019" name="Int. J. Syst. Evol. Microbiol.">
        <title>The Global Catalogue of Microorganisms (GCM) 10K type strain sequencing project: providing services to taxonomists for standard genome sequencing and annotation.</title>
        <authorList>
            <consortium name="The Broad Institute Genomics Platform"/>
            <consortium name="The Broad Institute Genome Sequencing Center for Infectious Disease"/>
            <person name="Wu L."/>
            <person name="Ma J."/>
        </authorList>
    </citation>
    <scope>NUCLEOTIDE SEQUENCE [LARGE SCALE GENOMIC DNA]</scope>
    <source>
        <strain evidence="4">CCM 8689</strain>
    </source>
</reference>
<dbReference type="Pfam" id="PF19904">
    <property type="entry name" value="DUF6377"/>
    <property type="match status" value="1"/>
</dbReference>
<protein>
    <submittedName>
        <fullName evidence="3">DUF6377 domain-containing protein</fullName>
    </submittedName>
</protein>
<dbReference type="RefSeq" id="WP_378961370.1">
    <property type="nucleotide sequence ID" value="NZ_JBHRXC010000016.1"/>
</dbReference>
<comment type="caution">
    <text evidence="3">The sequence shown here is derived from an EMBL/GenBank/DDBJ whole genome shotgun (WGS) entry which is preliminary data.</text>
</comment>
<keyword evidence="1" id="KW-1133">Transmembrane helix</keyword>
<evidence type="ECO:0000313" key="3">
    <source>
        <dbReference type="EMBL" id="MFC4197733.1"/>
    </source>
</evidence>
<keyword evidence="1" id="KW-0812">Transmembrane</keyword>
<evidence type="ECO:0000256" key="1">
    <source>
        <dbReference type="SAM" id="Phobius"/>
    </source>
</evidence>
<dbReference type="Proteomes" id="UP001595792">
    <property type="component" value="Unassembled WGS sequence"/>
</dbReference>
<name>A0ABV8NPJ3_9SPHI</name>
<gene>
    <name evidence="3" type="ORF">ACFOUY_13595</name>
</gene>
<evidence type="ECO:0000259" key="2">
    <source>
        <dbReference type="Pfam" id="PF19904"/>
    </source>
</evidence>
<sequence>MVSKLQKNINREFYGTRIGFTIFFIIAIGFVSRVFANDNIDSLKRELSDAIANKVIFDSEKQNTILKLKKKFSFSQSDYDSRYQACVELFKAYKSFIHDSAFVYAKKANQYANLIGDDNKINQSRVNLGFVLISSGMFKEGLDTLTTVKSEKLTSEEKFRYYFLMARSNFDLSDYNKIDDYSKLYTREGLKYCDTIINNYSPNSYQYLSGMGLKLLRSKNYKAALVPYEKLIKLKTSYQDSAINFSCLSYLYFSVNQPDKGLAYLIKSSILDNVHSIKESLALVNLSKYLYSQGETRAAFAYIHSAIEDNDFYGAKQRKVEISNILPIIERDKINGIEKQKRSLIIYASIITLLTLLTIYFGTKTFKQLKKIRIADQLIINQNHDLNEVNNKLLRTNKSLDSANHSLISTVRKLDEANLIKEEYIGHFFNVSADYIEKLDRLKRSLEKVVHLKRFEELNTILQRLNTSQERESFFASFDEVFLNLFPDFISEFNSLFDEEHKTQLSTGQLLNNELRIFALIRLGIDENEMIAKILNYSVNTIYTYKTKVKNRSIVPNEEFAERILSIRTVKNDMVLETS</sequence>
<feature type="transmembrane region" description="Helical" evidence="1">
    <location>
        <begin position="12"/>
        <end position="36"/>
    </location>
</feature>
<keyword evidence="4" id="KW-1185">Reference proteome</keyword>
<dbReference type="SUPFAM" id="SSF48452">
    <property type="entry name" value="TPR-like"/>
    <property type="match status" value="1"/>
</dbReference>